<dbReference type="STRING" id="1789683.A0A1X7R7W0"/>
<dbReference type="GO" id="GO:0043565">
    <property type="term" value="F:sequence-specific DNA binding"/>
    <property type="evidence" value="ECO:0007669"/>
    <property type="project" value="TreeGrafter"/>
</dbReference>
<dbReference type="PANTHER" id="PTHR47782">
    <property type="entry name" value="ZN(II)2CYS6 TRANSCRIPTION FACTOR (EUROFUNG)-RELATED"/>
    <property type="match status" value="1"/>
</dbReference>
<evidence type="ECO:0000256" key="7">
    <source>
        <dbReference type="ARBA" id="ARBA00023242"/>
    </source>
</evidence>
<keyword evidence="6" id="KW-0804">Transcription</keyword>
<dbReference type="Pfam" id="PF00172">
    <property type="entry name" value="Zn_clus"/>
    <property type="match status" value="1"/>
</dbReference>
<feature type="region of interest" description="Disordered" evidence="8">
    <location>
        <begin position="1"/>
        <end position="33"/>
    </location>
</feature>
<dbReference type="Gene3D" id="4.10.240.10">
    <property type="entry name" value="Zn(2)-C6 fungal-type DNA-binding domain"/>
    <property type="match status" value="1"/>
</dbReference>
<evidence type="ECO:0000313" key="11">
    <source>
        <dbReference type="Proteomes" id="UP000196158"/>
    </source>
</evidence>
<dbReference type="InterPro" id="IPR001138">
    <property type="entry name" value="Zn2Cys6_DnaBD"/>
</dbReference>
<dbReference type="InterPro" id="IPR052202">
    <property type="entry name" value="Yeast_MetPath_Reg"/>
</dbReference>
<keyword evidence="3" id="KW-0862">Zinc</keyword>
<dbReference type="AlphaFoldDB" id="A0A1X7R7W0"/>
<gene>
    <name evidence="10" type="ORF">KASA_0J00231G</name>
</gene>
<protein>
    <submittedName>
        <fullName evidence="10">Similar to Saccharomyces cerevisiae YJL089W SIP4 C6 zinc cluster transcriptional activator that binds to the carbon source-responsive element (CSRE) of gluconeogenic genes</fullName>
    </submittedName>
</protein>
<feature type="domain" description="Zn(2)-C6 fungal-type" evidence="9">
    <location>
        <begin position="42"/>
        <end position="72"/>
    </location>
</feature>
<keyword evidence="4" id="KW-0805">Transcription regulation</keyword>
<dbReference type="PANTHER" id="PTHR47782:SF10">
    <property type="entry name" value="PROTEIN SIP4"/>
    <property type="match status" value="1"/>
</dbReference>
<keyword evidence="7" id="KW-0539">Nucleus</keyword>
<evidence type="ECO:0000259" key="9">
    <source>
        <dbReference type="PROSITE" id="PS50048"/>
    </source>
</evidence>
<dbReference type="OrthoDB" id="4151048at2759"/>
<evidence type="ECO:0000256" key="2">
    <source>
        <dbReference type="ARBA" id="ARBA00022723"/>
    </source>
</evidence>
<keyword evidence="2" id="KW-0479">Metal-binding</keyword>
<dbReference type="SUPFAM" id="SSF57701">
    <property type="entry name" value="Zn2/Cys6 DNA-binding domain"/>
    <property type="match status" value="1"/>
</dbReference>
<proteinExistence type="predicted"/>
<sequence length="1034" mass="118674">MVGKMPISTSTIVPKNNNKKKQKNSTSSNNEMHLKNFRKTQACDRCRLKKVKCDGLKPSCSNCAKVNFECTRGDKLARRGIPKGYTESLEQEVVRLQQLLSSQQQTTKTFDHNLQNSKENNELALSFINDNFHKFENYSVKVDDNRQTFLGHRTWNKIFHIDNDILNTENETHKFDDFEPILMTLMKQQLKLNGNNYVFPQFLINQYRNDTYIIKSQLIQAVRQFFLSINSLIPILYPFDILETSLIDMIVTASQQTDQLEINTTKPPLLNLLILQYIIQMNWNCYDNMILYQLTKLILNANVSDINTVQCLNLTIYYFMGYCPTLNTPLQQAIVIDLINMNYSKCLSMALYINPKNLHEVPKGNIRHLKKQNINNDENDSIYNVTFWCFQFLSSWWSLIQGLPKVNFLIDEFQPKELKIPILKSFSLLVDLVVKSLDGTNLQLILESTERSKLVLTIENFRNQLTNYKLYHNYFDHDQNDQELLSNNISTNKQLMLEKSEFIEINLTLFYLVLTLIAELEPGKSLYKDNRNNINSKENNNNMASSKNLQGKNDSIEEVCYEILTLYYLLILHFNSLNNNSGNISHQPLKFNLFHFLPISNVDLINTCESILCDWSDRMSQMMVPGSDDVTNKKILKNQYYWKFNKFKQFLIKWSLLWYQSDIMTLEKQPFIKSFNIDLSIFKVNEHFQVATTPTMYLKQISDFNDSNFNLTYNNSLIRTNSKVIMEQFNMFTGSNNNNNNGAGTVSNSRNLSTLFKSLTTPKLEEINSNLFLPTATTNDTGTQAQQDFVINDPNQPNPLYLLSPLLVGSHEDTDDGYAEDDDEGSCDNMEPLEIPFKTKRRTASLFQHHQHQVAPPTQQQHNYVQNENTKPNQLNVKSLLSPIAAGSSTSLNADVGIDLPLNTSNTQKKRKIDQTGYLFYPRGEDENGILSQQQSPTLPLPRTNSILSSRVMPPPFPGTSITSISQLLIPSDGGNSQTNNNSTKNISGLPRLTEVETPKNFVNMLLLPSSLSASTTAVNEQESLKDGNDKKRK</sequence>
<dbReference type="PROSITE" id="PS50048">
    <property type="entry name" value="ZN2_CY6_FUNGAL_2"/>
    <property type="match status" value="1"/>
</dbReference>
<dbReference type="InterPro" id="IPR036864">
    <property type="entry name" value="Zn2-C6_fun-type_DNA-bd_sf"/>
</dbReference>
<feature type="compositionally biased region" description="Basic and acidic residues" evidence="8">
    <location>
        <begin position="1023"/>
        <end position="1034"/>
    </location>
</feature>
<dbReference type="CDD" id="cd00067">
    <property type="entry name" value="GAL4"/>
    <property type="match status" value="1"/>
</dbReference>
<dbReference type="EMBL" id="FXLY01000009">
    <property type="protein sequence ID" value="SMN21725.1"/>
    <property type="molecule type" value="Genomic_DNA"/>
</dbReference>
<evidence type="ECO:0000256" key="6">
    <source>
        <dbReference type="ARBA" id="ARBA00023163"/>
    </source>
</evidence>
<accession>A0A1X7R7W0</accession>
<dbReference type="Proteomes" id="UP000196158">
    <property type="component" value="Unassembled WGS sequence"/>
</dbReference>
<dbReference type="GO" id="GO:0005634">
    <property type="term" value="C:nucleus"/>
    <property type="evidence" value="ECO:0007669"/>
    <property type="project" value="UniProtKB-SubCell"/>
</dbReference>
<evidence type="ECO:0000313" key="10">
    <source>
        <dbReference type="EMBL" id="SMN21725.1"/>
    </source>
</evidence>
<evidence type="ECO:0000256" key="5">
    <source>
        <dbReference type="ARBA" id="ARBA00023125"/>
    </source>
</evidence>
<reference evidence="10 11" key="1">
    <citation type="submission" date="2017-04" db="EMBL/GenBank/DDBJ databases">
        <authorList>
            <person name="Afonso C.L."/>
            <person name="Miller P.J."/>
            <person name="Scott M.A."/>
            <person name="Spackman E."/>
            <person name="Goraichik I."/>
            <person name="Dimitrov K.M."/>
            <person name="Suarez D.L."/>
            <person name="Swayne D.E."/>
        </authorList>
    </citation>
    <scope>NUCLEOTIDE SEQUENCE [LARGE SCALE GENOMIC DNA]</scope>
</reference>
<keyword evidence="5" id="KW-0238">DNA-binding</keyword>
<dbReference type="GO" id="GO:0000981">
    <property type="term" value="F:DNA-binding transcription factor activity, RNA polymerase II-specific"/>
    <property type="evidence" value="ECO:0007669"/>
    <property type="project" value="InterPro"/>
</dbReference>
<evidence type="ECO:0000256" key="4">
    <source>
        <dbReference type="ARBA" id="ARBA00023015"/>
    </source>
</evidence>
<evidence type="ECO:0000256" key="3">
    <source>
        <dbReference type="ARBA" id="ARBA00022833"/>
    </source>
</evidence>
<comment type="subcellular location">
    <subcellularLocation>
        <location evidence="1">Nucleus</location>
    </subcellularLocation>
</comment>
<organism evidence="10 11">
    <name type="scientific">Maudiozyma saulgeensis</name>
    <dbReference type="NCBI Taxonomy" id="1789683"/>
    <lineage>
        <taxon>Eukaryota</taxon>
        <taxon>Fungi</taxon>
        <taxon>Dikarya</taxon>
        <taxon>Ascomycota</taxon>
        <taxon>Saccharomycotina</taxon>
        <taxon>Saccharomycetes</taxon>
        <taxon>Saccharomycetales</taxon>
        <taxon>Saccharomycetaceae</taxon>
        <taxon>Maudiozyma</taxon>
    </lineage>
</organism>
<evidence type="ECO:0000256" key="1">
    <source>
        <dbReference type="ARBA" id="ARBA00004123"/>
    </source>
</evidence>
<feature type="region of interest" description="Disordered" evidence="8">
    <location>
        <begin position="1013"/>
        <end position="1034"/>
    </location>
</feature>
<dbReference type="SMART" id="SM00066">
    <property type="entry name" value="GAL4"/>
    <property type="match status" value="1"/>
</dbReference>
<dbReference type="PROSITE" id="PS00463">
    <property type="entry name" value="ZN2_CY6_FUNGAL_1"/>
    <property type="match status" value="1"/>
</dbReference>
<dbReference type="GO" id="GO:0045944">
    <property type="term" value="P:positive regulation of transcription by RNA polymerase II"/>
    <property type="evidence" value="ECO:0007669"/>
    <property type="project" value="TreeGrafter"/>
</dbReference>
<name>A0A1X7R7W0_9SACH</name>
<evidence type="ECO:0000256" key="8">
    <source>
        <dbReference type="SAM" id="MobiDB-lite"/>
    </source>
</evidence>
<dbReference type="GO" id="GO:0008270">
    <property type="term" value="F:zinc ion binding"/>
    <property type="evidence" value="ECO:0007669"/>
    <property type="project" value="InterPro"/>
</dbReference>
<keyword evidence="11" id="KW-1185">Reference proteome</keyword>